<dbReference type="EMBL" id="HBUF01111237">
    <property type="protein sequence ID" value="CAG6640277.1"/>
    <property type="molecule type" value="Transcribed_RNA"/>
</dbReference>
<feature type="signal peptide" evidence="1">
    <location>
        <begin position="1"/>
        <end position="18"/>
    </location>
</feature>
<reference evidence="3" key="1">
    <citation type="submission" date="2021-05" db="EMBL/GenBank/DDBJ databases">
        <authorList>
            <person name="Alioto T."/>
            <person name="Alioto T."/>
            <person name="Gomez Garrido J."/>
        </authorList>
    </citation>
    <scope>NUCLEOTIDE SEQUENCE</scope>
</reference>
<dbReference type="EMBL" id="HBUF01111236">
    <property type="protein sequence ID" value="CAG6640276.1"/>
    <property type="molecule type" value="Transcribed_RNA"/>
</dbReference>
<sequence>MKYHWLILTCYLIKSMVAKYKQPNPDKYFMALHVAMLEQNLIEYQDENLTIIDDWYPKGSNHYIVISKRYIRSIRHVNSSHIPLLEEMEQKGLWVARSFRSRRRYLVGYHVEPFFDRLHLHIVSEDLRGRGLKNKEHYNSFTTPFFMPSKDVINSLRVNGSLHFPAHEQCRLWLKRPLYCTHCNYQPKSIHDYKDKHVAYHNFDTWSPPANVSRVPTGYWIAKQWTFFEEWGDITATPE</sequence>
<dbReference type="SUPFAM" id="SSF54197">
    <property type="entry name" value="HIT-like"/>
    <property type="match status" value="1"/>
</dbReference>
<proteinExistence type="predicted"/>
<dbReference type="EMBL" id="HBUF01635128">
    <property type="protein sequence ID" value="CAG6783935.1"/>
    <property type="molecule type" value="Transcribed_RNA"/>
</dbReference>
<dbReference type="GO" id="GO:0003697">
    <property type="term" value="F:single-stranded DNA binding"/>
    <property type="evidence" value="ECO:0007669"/>
    <property type="project" value="TreeGrafter"/>
</dbReference>
<dbReference type="Pfam" id="PF16278">
    <property type="entry name" value="zf-C2HE"/>
    <property type="match status" value="1"/>
</dbReference>
<dbReference type="EMBL" id="HBUF01635127">
    <property type="protein sequence ID" value="CAG6783934.1"/>
    <property type="molecule type" value="Transcribed_RNA"/>
</dbReference>
<dbReference type="GO" id="GO:0033699">
    <property type="term" value="F:DNA 5'-adenosine monophosphate hydrolase activity"/>
    <property type="evidence" value="ECO:0007669"/>
    <property type="project" value="TreeGrafter"/>
</dbReference>
<dbReference type="Pfam" id="PF11969">
    <property type="entry name" value="DcpS_C"/>
    <property type="match status" value="1"/>
</dbReference>
<feature type="chain" id="PRO_5033955293" evidence="1">
    <location>
        <begin position="19"/>
        <end position="239"/>
    </location>
</feature>
<evidence type="ECO:0000259" key="2">
    <source>
        <dbReference type="Pfam" id="PF16278"/>
    </source>
</evidence>
<organism evidence="3">
    <name type="scientific">Cacopsylla melanoneura</name>
    <dbReference type="NCBI Taxonomy" id="428564"/>
    <lineage>
        <taxon>Eukaryota</taxon>
        <taxon>Metazoa</taxon>
        <taxon>Ecdysozoa</taxon>
        <taxon>Arthropoda</taxon>
        <taxon>Hexapoda</taxon>
        <taxon>Insecta</taxon>
        <taxon>Pterygota</taxon>
        <taxon>Neoptera</taxon>
        <taxon>Paraneoptera</taxon>
        <taxon>Hemiptera</taxon>
        <taxon>Sternorrhyncha</taxon>
        <taxon>Psylloidea</taxon>
        <taxon>Psyllidae</taxon>
        <taxon>Psyllinae</taxon>
        <taxon>Cacopsylla</taxon>
    </lineage>
</organism>
<dbReference type="Gene3D" id="3.30.428.10">
    <property type="entry name" value="HIT-like"/>
    <property type="match status" value="1"/>
</dbReference>
<dbReference type="AlphaFoldDB" id="A0A8D8QY90"/>
<dbReference type="GO" id="GO:0000012">
    <property type="term" value="P:single strand break repair"/>
    <property type="evidence" value="ECO:0007669"/>
    <property type="project" value="TreeGrafter"/>
</dbReference>
<dbReference type="PANTHER" id="PTHR12486">
    <property type="entry name" value="APRATAXIN-RELATED"/>
    <property type="match status" value="1"/>
</dbReference>
<dbReference type="GO" id="GO:0005634">
    <property type="term" value="C:nucleus"/>
    <property type="evidence" value="ECO:0007669"/>
    <property type="project" value="TreeGrafter"/>
</dbReference>
<keyword evidence="1" id="KW-0732">Signal</keyword>
<protein>
    <submittedName>
        <fullName evidence="3">Aprataxin</fullName>
    </submittedName>
</protein>
<dbReference type="GO" id="GO:0030983">
    <property type="term" value="F:mismatched DNA binding"/>
    <property type="evidence" value="ECO:0007669"/>
    <property type="project" value="TreeGrafter"/>
</dbReference>
<evidence type="ECO:0000313" key="3">
    <source>
        <dbReference type="EMBL" id="CAG6640276.1"/>
    </source>
</evidence>
<dbReference type="InterPro" id="IPR032566">
    <property type="entry name" value="Znf-C2HE"/>
</dbReference>
<dbReference type="GO" id="GO:0003725">
    <property type="term" value="F:double-stranded RNA binding"/>
    <property type="evidence" value="ECO:0007669"/>
    <property type="project" value="TreeGrafter"/>
</dbReference>
<dbReference type="PANTHER" id="PTHR12486:SF4">
    <property type="entry name" value="APRATAXIN"/>
    <property type="match status" value="1"/>
</dbReference>
<name>A0A8D8QY90_9HEMI</name>
<dbReference type="EMBL" id="HBUF01457375">
    <property type="protein sequence ID" value="CAG6743981.1"/>
    <property type="molecule type" value="Transcribed_RNA"/>
</dbReference>
<feature type="domain" description="Aprataxin C2HE/C2H2/C2HC zinc finger" evidence="2">
    <location>
        <begin position="142"/>
        <end position="194"/>
    </location>
</feature>
<accession>A0A8D8QY90</accession>
<evidence type="ECO:0000256" key="1">
    <source>
        <dbReference type="SAM" id="SignalP"/>
    </source>
</evidence>
<dbReference type="InterPro" id="IPR036265">
    <property type="entry name" value="HIT-like_sf"/>
</dbReference>
<dbReference type="GO" id="GO:1990165">
    <property type="term" value="F:single-strand break-containing DNA binding"/>
    <property type="evidence" value="ECO:0007669"/>
    <property type="project" value="TreeGrafter"/>
</dbReference>